<comment type="caution">
    <text evidence="1">The sequence shown here is derived from an EMBL/GenBank/DDBJ whole genome shotgun (WGS) entry which is preliminary data.</text>
</comment>
<feature type="non-terminal residue" evidence="1">
    <location>
        <position position="97"/>
    </location>
</feature>
<feature type="non-terminal residue" evidence="1">
    <location>
        <position position="1"/>
    </location>
</feature>
<protein>
    <submittedName>
        <fullName evidence="1">Uncharacterized protein</fullName>
    </submittedName>
</protein>
<accession>A0A699Z1M1</accession>
<evidence type="ECO:0000313" key="1">
    <source>
        <dbReference type="EMBL" id="GFH13176.1"/>
    </source>
</evidence>
<evidence type="ECO:0000313" key="2">
    <source>
        <dbReference type="Proteomes" id="UP000485058"/>
    </source>
</evidence>
<dbReference type="Proteomes" id="UP000485058">
    <property type="component" value="Unassembled WGS sequence"/>
</dbReference>
<gene>
    <name evidence="1" type="ORF">HaLaN_09007</name>
</gene>
<dbReference type="EMBL" id="BLLF01000584">
    <property type="protein sequence ID" value="GFH13176.1"/>
    <property type="molecule type" value="Genomic_DNA"/>
</dbReference>
<organism evidence="1 2">
    <name type="scientific">Haematococcus lacustris</name>
    <name type="common">Green alga</name>
    <name type="synonym">Haematococcus pluvialis</name>
    <dbReference type="NCBI Taxonomy" id="44745"/>
    <lineage>
        <taxon>Eukaryota</taxon>
        <taxon>Viridiplantae</taxon>
        <taxon>Chlorophyta</taxon>
        <taxon>core chlorophytes</taxon>
        <taxon>Chlorophyceae</taxon>
        <taxon>CS clade</taxon>
        <taxon>Chlamydomonadales</taxon>
        <taxon>Haematococcaceae</taxon>
        <taxon>Haematococcus</taxon>
    </lineage>
</organism>
<name>A0A699Z1M1_HAELA</name>
<proteinExistence type="predicted"/>
<reference evidence="1 2" key="1">
    <citation type="submission" date="2020-02" db="EMBL/GenBank/DDBJ databases">
        <title>Draft genome sequence of Haematococcus lacustris strain NIES-144.</title>
        <authorList>
            <person name="Morimoto D."/>
            <person name="Nakagawa S."/>
            <person name="Yoshida T."/>
            <person name="Sawayama S."/>
        </authorList>
    </citation>
    <scope>NUCLEOTIDE SEQUENCE [LARGE SCALE GENOMIC DNA]</scope>
    <source>
        <strain evidence="1 2">NIES-144</strain>
    </source>
</reference>
<keyword evidence="2" id="KW-1185">Reference proteome</keyword>
<dbReference type="AlphaFoldDB" id="A0A699Z1M1"/>
<sequence>LENCPVDGVRYNRPHAHRKASNRLSAEFRAPCKWSDRRCQTAANPAPCPASADLKLKTYLSARHGTRCISRVCVSQQLRADGGRVISTGQSTIKHCS</sequence>